<feature type="domain" description="Glycosyl transferase family 1" evidence="1">
    <location>
        <begin position="400"/>
        <end position="468"/>
    </location>
</feature>
<dbReference type="STRING" id="177439.DP0309"/>
<dbReference type="SUPFAM" id="SSF53756">
    <property type="entry name" value="UDP-Glycosyltransferase/glycogen phosphorylase"/>
    <property type="match status" value="1"/>
</dbReference>
<evidence type="ECO:0000313" key="3">
    <source>
        <dbReference type="Proteomes" id="UP000000602"/>
    </source>
</evidence>
<dbReference type="HOGENOM" id="CLU_526646_0_0_7"/>
<proteinExistence type="predicted"/>
<dbReference type="OrthoDB" id="433681at2"/>
<dbReference type="RefSeq" id="WP_011187554.1">
    <property type="nucleotide sequence ID" value="NC_006138.1"/>
</dbReference>
<reference evidence="3" key="1">
    <citation type="journal article" date="2004" name="Environ. Microbiol.">
        <title>The genome of Desulfotalea psychrophila, a sulfate-reducing bacterium from permanently cold Arctic sediments.</title>
        <authorList>
            <person name="Rabus R."/>
            <person name="Ruepp A."/>
            <person name="Frickey T."/>
            <person name="Rattei T."/>
            <person name="Fartmann B."/>
            <person name="Stark M."/>
            <person name="Bauer M."/>
            <person name="Zibat A."/>
            <person name="Lombardot T."/>
            <person name="Becker I."/>
            <person name="Amann J."/>
            <person name="Gellner K."/>
            <person name="Teeling H."/>
            <person name="Leuschner W.D."/>
            <person name="Gloeckner F.-O."/>
            <person name="Lupas A.N."/>
            <person name="Amann R."/>
            <person name="Klenk H.-P."/>
        </authorList>
    </citation>
    <scope>NUCLEOTIDE SEQUENCE [LARGE SCALE GENOMIC DNA]</scope>
    <source>
        <strain evidence="3">DSM 12343 / LSv54</strain>
    </source>
</reference>
<organism evidence="2 3">
    <name type="scientific">Desulfotalea psychrophila (strain LSv54 / DSM 12343)</name>
    <dbReference type="NCBI Taxonomy" id="177439"/>
    <lineage>
        <taxon>Bacteria</taxon>
        <taxon>Pseudomonadati</taxon>
        <taxon>Thermodesulfobacteriota</taxon>
        <taxon>Desulfobulbia</taxon>
        <taxon>Desulfobulbales</taxon>
        <taxon>Desulfocapsaceae</taxon>
        <taxon>Desulfotalea</taxon>
    </lineage>
</organism>
<keyword evidence="2" id="KW-0808">Transferase</keyword>
<protein>
    <submittedName>
        <fullName evidence="2">Related to hexosyltransferase</fullName>
    </submittedName>
</protein>
<dbReference type="KEGG" id="dps:DP0309"/>
<dbReference type="Gene3D" id="3.40.50.2000">
    <property type="entry name" value="Glycogen Phosphorylase B"/>
    <property type="match status" value="3"/>
</dbReference>
<dbReference type="Proteomes" id="UP000000602">
    <property type="component" value="Chromosome"/>
</dbReference>
<dbReference type="InterPro" id="IPR050194">
    <property type="entry name" value="Glycosyltransferase_grp1"/>
</dbReference>
<dbReference type="GO" id="GO:0016757">
    <property type="term" value="F:glycosyltransferase activity"/>
    <property type="evidence" value="ECO:0007669"/>
    <property type="project" value="InterPro"/>
</dbReference>
<gene>
    <name evidence="2" type="ordered locus">DP0309</name>
</gene>
<dbReference type="CAZy" id="GT4">
    <property type="family name" value="Glycosyltransferase Family 4"/>
</dbReference>
<dbReference type="AlphaFoldDB" id="Q6ARI7"/>
<dbReference type="InterPro" id="IPR001296">
    <property type="entry name" value="Glyco_trans_1"/>
</dbReference>
<dbReference type="Pfam" id="PF00534">
    <property type="entry name" value="Glycos_transf_1"/>
    <property type="match status" value="2"/>
</dbReference>
<dbReference type="PANTHER" id="PTHR45947">
    <property type="entry name" value="SULFOQUINOVOSYL TRANSFERASE SQD2"/>
    <property type="match status" value="1"/>
</dbReference>
<dbReference type="EMBL" id="CR522870">
    <property type="protein sequence ID" value="CAG35038.1"/>
    <property type="molecule type" value="Genomic_DNA"/>
</dbReference>
<accession>Q6ARI7</accession>
<name>Q6ARI7_DESPS</name>
<sequence>MITVLHGYLLEGSGSNLWTRATVQSLCESGETVHLMCQENHPDLYDFISDAILYKANGKRETLLKRKPIYPGRCIMHKPHIGETLPVYVKDKYEEFSDVRPMVELSDGEIETYLRTNVKILQQIVDENEIKVILANHAVLMSVVAQRVGKTRNIPYAIMPHGSAIEYAVKKDRRYFNYAESAFAEAQRIYVIGKEMRERLKNLFTKLPQIEDKMKELNLGVNTSLFNPIKREERKDNIGKLCLALEKVPRGKTGSQQSMPEQLTADISKRNLLSIIHASSSYHAKFPDDNVEEKLQMVEWNNEKIILFVGRLIANKGLHSIIAALPEILANQVNTRLIIVGHGPQREQLETLIWALQNGHSDLVLNLVNWGRELEGDGESAWQEIQLYFNHLKKHDKLTPYFKKAQKHLKQDSVIFTGYLTHKELCHLFPACDVAIFPSIVAEAGPLVFLEAMASACFPIGTYFAGMAASIDSVADALPQNVVDLMKISPRPEQTVMDIIAKTKGALSVDRYYKEKLRRIAIEKYDWKNISKVLASDLHRLQTLVKR</sequence>
<dbReference type="PANTHER" id="PTHR45947:SF3">
    <property type="entry name" value="SULFOQUINOVOSYL TRANSFERASE SQD2"/>
    <property type="match status" value="1"/>
</dbReference>
<keyword evidence="3" id="KW-1185">Reference proteome</keyword>
<evidence type="ECO:0000313" key="2">
    <source>
        <dbReference type="EMBL" id="CAG35038.1"/>
    </source>
</evidence>
<evidence type="ECO:0000259" key="1">
    <source>
        <dbReference type="Pfam" id="PF00534"/>
    </source>
</evidence>
<feature type="domain" description="Glycosyl transferase family 1" evidence="1">
    <location>
        <begin position="301"/>
        <end position="360"/>
    </location>
</feature>
<dbReference type="eggNOG" id="COG0438">
    <property type="taxonomic scope" value="Bacteria"/>
</dbReference>